<gene>
    <name evidence="1" type="ORF">UFOPK3610_01626</name>
</gene>
<proteinExistence type="predicted"/>
<dbReference type="EMBL" id="CAFBMR010000091">
    <property type="protein sequence ID" value="CAB4925019.1"/>
    <property type="molecule type" value="Genomic_DNA"/>
</dbReference>
<organism evidence="1">
    <name type="scientific">freshwater metagenome</name>
    <dbReference type="NCBI Taxonomy" id="449393"/>
    <lineage>
        <taxon>unclassified sequences</taxon>
        <taxon>metagenomes</taxon>
        <taxon>ecological metagenomes</taxon>
    </lineage>
</organism>
<accession>A0A6J7I2Q2</accession>
<sequence>MDHSGDLLALLMTLSENEHHIVWFGKFDGCRDRECAISDFANVTCADRTRQSDARKERFSNGVRILTSRIVIGHDDYIRALHGRSTHTRPLLSIAIATTAHNHDDPSRYGRLHGL</sequence>
<evidence type="ECO:0000313" key="1">
    <source>
        <dbReference type="EMBL" id="CAB4925019.1"/>
    </source>
</evidence>
<name>A0A6J7I2Q2_9ZZZZ</name>
<protein>
    <submittedName>
        <fullName evidence="1">Unannotated protein</fullName>
    </submittedName>
</protein>
<reference evidence="1" key="1">
    <citation type="submission" date="2020-05" db="EMBL/GenBank/DDBJ databases">
        <authorList>
            <person name="Chiriac C."/>
            <person name="Salcher M."/>
            <person name="Ghai R."/>
            <person name="Kavagutti S V."/>
        </authorList>
    </citation>
    <scope>NUCLEOTIDE SEQUENCE</scope>
</reference>
<dbReference type="AlphaFoldDB" id="A0A6J7I2Q2"/>